<evidence type="ECO:0000256" key="7">
    <source>
        <dbReference type="ARBA" id="ARBA00023049"/>
    </source>
</evidence>
<dbReference type="EMBL" id="FUXK01000045">
    <property type="protein sequence ID" value="SKA21497.1"/>
    <property type="molecule type" value="Genomic_DNA"/>
</dbReference>
<feature type="signal peptide" evidence="9">
    <location>
        <begin position="1"/>
        <end position="21"/>
    </location>
</feature>
<dbReference type="STRING" id="28136.SAMN02745202_02512"/>
<dbReference type="GO" id="GO:0046872">
    <property type="term" value="F:metal ion binding"/>
    <property type="evidence" value="ECO:0007669"/>
    <property type="project" value="UniProtKB-KW"/>
</dbReference>
<reference evidence="12 13" key="1">
    <citation type="submission" date="2017-02" db="EMBL/GenBank/DDBJ databases">
        <authorList>
            <person name="Peterson S.W."/>
        </authorList>
    </citation>
    <scope>NUCLEOTIDE SEQUENCE [LARGE SCALE GENOMIC DNA]</scope>
    <source>
        <strain evidence="12 13">ATCC 43324</strain>
    </source>
</reference>
<dbReference type="eggNOG" id="COG0612">
    <property type="taxonomic scope" value="Bacteria"/>
</dbReference>
<keyword evidence="6" id="KW-0862">Zinc</keyword>
<evidence type="ECO:0000256" key="6">
    <source>
        <dbReference type="ARBA" id="ARBA00022833"/>
    </source>
</evidence>
<keyword evidence="7" id="KW-0482">Metalloprotease</keyword>
<dbReference type="GO" id="GO:0004222">
    <property type="term" value="F:metalloendopeptidase activity"/>
    <property type="evidence" value="ECO:0007669"/>
    <property type="project" value="InterPro"/>
</dbReference>
<dbReference type="InterPro" id="IPR001431">
    <property type="entry name" value="Pept_M16_Zn_BS"/>
</dbReference>
<dbReference type="InterPro" id="IPR011249">
    <property type="entry name" value="Metalloenz_LuxS/M16"/>
</dbReference>
<dbReference type="AlphaFoldDB" id="A0A1T4RZZ4"/>
<name>A0A1T4RZZ4_9BACT</name>
<evidence type="ECO:0000256" key="5">
    <source>
        <dbReference type="ARBA" id="ARBA00022801"/>
    </source>
</evidence>
<gene>
    <name evidence="12" type="ORF">SAMN02745202_02512</name>
</gene>
<evidence type="ECO:0000256" key="3">
    <source>
        <dbReference type="ARBA" id="ARBA00022670"/>
    </source>
</evidence>
<dbReference type="GO" id="GO:0006508">
    <property type="term" value="P:proteolysis"/>
    <property type="evidence" value="ECO:0007669"/>
    <property type="project" value="UniProtKB-KW"/>
</dbReference>
<dbReference type="Pfam" id="PF00675">
    <property type="entry name" value="Peptidase_M16"/>
    <property type="match status" value="1"/>
</dbReference>
<evidence type="ECO:0000259" key="11">
    <source>
        <dbReference type="Pfam" id="PF05193"/>
    </source>
</evidence>
<evidence type="ECO:0000256" key="2">
    <source>
        <dbReference type="ARBA" id="ARBA00007261"/>
    </source>
</evidence>
<keyword evidence="5" id="KW-0378">Hydrolase</keyword>
<feature type="domain" description="Peptidase M16 C-terminal" evidence="11">
    <location>
        <begin position="690"/>
        <end position="868"/>
    </location>
</feature>
<dbReference type="RefSeq" id="WP_078805892.1">
    <property type="nucleotide sequence ID" value="NZ_FUXK01000045.1"/>
</dbReference>
<proteinExistence type="inferred from homology"/>
<dbReference type="InterPro" id="IPR050626">
    <property type="entry name" value="Peptidase_M16"/>
</dbReference>
<comment type="cofactor">
    <cofactor evidence="1">
        <name>Zn(2+)</name>
        <dbReference type="ChEBI" id="CHEBI:29105"/>
    </cofactor>
</comment>
<dbReference type="SUPFAM" id="SSF63411">
    <property type="entry name" value="LuxS/MPP-like metallohydrolase"/>
    <property type="match status" value="4"/>
</dbReference>
<dbReference type="Pfam" id="PF05193">
    <property type="entry name" value="Peptidase_M16_C"/>
    <property type="match status" value="2"/>
</dbReference>
<feature type="domain" description="Peptidase M16 C-terminal" evidence="11">
    <location>
        <begin position="205"/>
        <end position="389"/>
    </location>
</feature>
<accession>A0A1T4RZZ4</accession>
<feature type="domain" description="Peptidase M16 N-terminal" evidence="10">
    <location>
        <begin position="47"/>
        <end position="181"/>
    </location>
</feature>
<dbReference type="PANTHER" id="PTHR43690:SF17">
    <property type="entry name" value="PROTEIN YHJJ"/>
    <property type="match status" value="1"/>
</dbReference>
<protein>
    <submittedName>
        <fullName evidence="12">Zinc protease</fullName>
    </submittedName>
</protein>
<evidence type="ECO:0000256" key="4">
    <source>
        <dbReference type="ARBA" id="ARBA00022723"/>
    </source>
</evidence>
<keyword evidence="3 12" id="KW-0645">Protease</keyword>
<dbReference type="PROSITE" id="PS00143">
    <property type="entry name" value="INSULINASE"/>
    <property type="match status" value="1"/>
</dbReference>
<dbReference type="PANTHER" id="PTHR43690">
    <property type="entry name" value="NARDILYSIN"/>
    <property type="match status" value="1"/>
</dbReference>
<dbReference type="InterPro" id="IPR007863">
    <property type="entry name" value="Peptidase_M16_C"/>
</dbReference>
<dbReference type="InterPro" id="IPR011765">
    <property type="entry name" value="Pept_M16_N"/>
</dbReference>
<keyword evidence="9" id="KW-0732">Signal</keyword>
<organism evidence="12 13">
    <name type="scientific">Segatella oulorum</name>
    <dbReference type="NCBI Taxonomy" id="28136"/>
    <lineage>
        <taxon>Bacteria</taxon>
        <taxon>Pseudomonadati</taxon>
        <taxon>Bacteroidota</taxon>
        <taxon>Bacteroidia</taxon>
        <taxon>Bacteroidales</taxon>
        <taxon>Prevotellaceae</taxon>
        <taxon>Segatella</taxon>
    </lineage>
</organism>
<evidence type="ECO:0000313" key="12">
    <source>
        <dbReference type="EMBL" id="SKA21497.1"/>
    </source>
</evidence>
<evidence type="ECO:0000256" key="9">
    <source>
        <dbReference type="SAM" id="SignalP"/>
    </source>
</evidence>
<dbReference type="Proteomes" id="UP000190065">
    <property type="component" value="Unassembled WGS sequence"/>
</dbReference>
<evidence type="ECO:0000259" key="10">
    <source>
        <dbReference type="Pfam" id="PF00675"/>
    </source>
</evidence>
<evidence type="ECO:0000256" key="1">
    <source>
        <dbReference type="ARBA" id="ARBA00001947"/>
    </source>
</evidence>
<feature type="chain" id="PRO_5011961865" evidence="9">
    <location>
        <begin position="22"/>
        <end position="937"/>
    </location>
</feature>
<sequence length="937" mass="105674">MNKYFASVVASLFSLAMTAQTSQQLIPTDTAVRIGKLENGLTYYIRHNDEPAKRVNFYLAQRVGSIQEEENQRGLAHFLEHMCFNGTVHFPGNRVVEYLESLGVKFGENLNAYTSIDRTVYNISNVPSTRATSLDSCLLVLRDWSGGLTLDSTEIDKERGVIHEEWRLRTSPSSRMLERNLETIYPGSKYGRRMPIGKMEIVDNFKPAALRDYYRRWYRPDNQAVIIVGDVDVNAMEQKVKTLFGSIGVDKNAPPVVDEPVPDNAKPIVIVDQDKEQQTDFVQIMFKYKAIGRQEKAVKDYIVYQTIKNMVMGMLFNRINEPAQNADCPYTQGSVGYGVFLFSKTKYAFQLTVIPKPGQTEASLKAIVEEALRAARYGFTPTEFDRAKARSINAAEVIYANRRKKSNVSFCAEYVENFLSYEPLPSAETLYAMKTDIIDKITLADANRFMRSLMPSADSNVVVINFNNEKEGRAYPTPATLQKALDEAFAAKLTPYKDEVKNEPLVKSLPSGGRIVSTGENKALGYKMFRLSNGARVILKKTDFNDNEILMSAVSPGGSSLLDAKDFINAKFFNKIINSGGLGSFSSIELQKKLAGKSADVNLSLDTYQEELSGYAVPKDLETMFQLAYLYFTHISKDQKAFDNLISRYEATLKNKSLSPDMALSDSLVNTLHARNPRFSNYDAADLKRINYDRILQIAKERMANAADFTFTFVGNFDEKTLLSLVKKYIAVLPSNKGRETERDVESYARGEVVNQFTRKMETPKAKAYLIWYNDGVENTLDNMIEADATGQILTAVYIKKIREEASAAYSADSRGSVAKQGKKTYVKLYAICPMKPEKADTALKIMRDEVNALARKVDGNILESVKQYMLKKNDEQLRQNRYWIKAIDMFEEDGIDIVTDYKKQVEALTPESISAFVRNVVLAQGNHIEVIMLPEK</sequence>
<evidence type="ECO:0000256" key="8">
    <source>
        <dbReference type="RuleBase" id="RU004447"/>
    </source>
</evidence>
<dbReference type="Gene3D" id="3.30.830.10">
    <property type="entry name" value="Metalloenzyme, LuxS/M16 peptidase-like"/>
    <property type="match status" value="4"/>
</dbReference>
<keyword evidence="4" id="KW-0479">Metal-binding</keyword>
<evidence type="ECO:0000313" key="13">
    <source>
        <dbReference type="Proteomes" id="UP000190065"/>
    </source>
</evidence>
<comment type="similarity">
    <text evidence="2 8">Belongs to the peptidase M16 family.</text>
</comment>